<dbReference type="EMBL" id="CP041692">
    <property type="protein sequence ID" value="QDP97902.1"/>
    <property type="molecule type" value="Genomic_DNA"/>
</dbReference>
<dbReference type="Gene3D" id="3.60.21.10">
    <property type="match status" value="1"/>
</dbReference>
<proteinExistence type="predicted"/>
<feature type="region of interest" description="Disordered" evidence="1">
    <location>
        <begin position="1"/>
        <end position="21"/>
    </location>
</feature>
<protein>
    <submittedName>
        <fullName evidence="3">Metallophosphoesterase</fullName>
    </submittedName>
</protein>
<dbReference type="OrthoDB" id="3790317at2"/>
<dbReference type="SUPFAM" id="SSF56300">
    <property type="entry name" value="Metallo-dependent phosphatases"/>
    <property type="match status" value="1"/>
</dbReference>
<dbReference type="GO" id="GO:0016787">
    <property type="term" value="F:hydrolase activity"/>
    <property type="evidence" value="ECO:0007669"/>
    <property type="project" value="InterPro"/>
</dbReference>
<organism evidence="3 4">
    <name type="scientific">Microlunatus elymi</name>
    <dbReference type="NCBI Taxonomy" id="2596828"/>
    <lineage>
        <taxon>Bacteria</taxon>
        <taxon>Bacillati</taxon>
        <taxon>Actinomycetota</taxon>
        <taxon>Actinomycetes</taxon>
        <taxon>Propionibacteriales</taxon>
        <taxon>Propionibacteriaceae</taxon>
        <taxon>Microlunatus</taxon>
    </lineage>
</organism>
<name>A0A516Q3E4_9ACTN</name>
<evidence type="ECO:0000256" key="1">
    <source>
        <dbReference type="SAM" id="MobiDB-lite"/>
    </source>
</evidence>
<reference evidence="3 4" key="1">
    <citation type="submission" date="2019-07" db="EMBL/GenBank/DDBJ databases">
        <title>Microlunatus dokdonensis sp. nov. isolated from the rhizospheric soil of the wild plant Elymus tsukushiensis.</title>
        <authorList>
            <person name="Ghim S.-Y."/>
            <person name="Hwang Y.-J."/>
            <person name="Son J.-S."/>
            <person name="Shin J.-H."/>
        </authorList>
    </citation>
    <scope>NUCLEOTIDE SEQUENCE [LARGE SCALE GENOMIC DNA]</scope>
    <source>
        <strain evidence="3 4">KUDC0627</strain>
    </source>
</reference>
<dbReference type="AlphaFoldDB" id="A0A516Q3E4"/>
<accession>A0A516Q3E4</accession>
<dbReference type="InterPro" id="IPR004843">
    <property type="entry name" value="Calcineurin-like_PHP"/>
</dbReference>
<evidence type="ECO:0000313" key="4">
    <source>
        <dbReference type="Proteomes" id="UP000319263"/>
    </source>
</evidence>
<dbReference type="KEGG" id="mik:FOE78_20105"/>
<sequence length="410" mass="46429">MDDHDREETSLSLPELVDSPPVVMSPRPDGVEVVWSVTAPARGWVEWVPTTDDPRSQRTVDRRVVDLDRYGFVPQGSRIIRVRVDGWQPGTEYLIRTVTEAARDDRRVESEWKRVRTLDPDASQSSFVVWNDTHQREETLRRLDDASPKADLWVWNGDVCNNWNDPDEIAPTILSPGGRDATDGRPLAFVCGNHDVRGPWAYRLREVIATPDDRPYYAVRSGPIAAIFLNTGEDKPDDHPTFEGRPAFEQLRRVQADWLAEQIRQPGFADAPYRIVFCHMPLRWLDEPILTDADYADGEFDHYCRTGRDLWHDSLVAWGTQLVISGHTHQSAWFPATEEFPYAQLTGGAPASWAATWIEGDADSERLSVITRRLDGSVLHETSVPPLTFPVIRLGRAVTSKDVADALDDE</sequence>
<dbReference type="CDD" id="cd00838">
    <property type="entry name" value="MPP_superfamily"/>
    <property type="match status" value="1"/>
</dbReference>
<dbReference type="Proteomes" id="UP000319263">
    <property type="component" value="Chromosome"/>
</dbReference>
<dbReference type="InterPro" id="IPR029052">
    <property type="entry name" value="Metallo-depent_PP-like"/>
</dbReference>
<dbReference type="Pfam" id="PF00149">
    <property type="entry name" value="Metallophos"/>
    <property type="match status" value="1"/>
</dbReference>
<feature type="domain" description="Calcineurin-like phosphoesterase" evidence="2">
    <location>
        <begin position="127"/>
        <end position="330"/>
    </location>
</feature>
<keyword evidence="4" id="KW-1185">Reference proteome</keyword>
<gene>
    <name evidence="3" type="ORF">FOE78_20105</name>
</gene>
<evidence type="ECO:0000259" key="2">
    <source>
        <dbReference type="Pfam" id="PF00149"/>
    </source>
</evidence>
<evidence type="ECO:0000313" key="3">
    <source>
        <dbReference type="EMBL" id="QDP97902.1"/>
    </source>
</evidence>
<dbReference type="RefSeq" id="WP_143987856.1">
    <property type="nucleotide sequence ID" value="NZ_CP041692.1"/>
</dbReference>